<organism evidence="1 2">
    <name type="scientific">Platanthera guangdongensis</name>
    <dbReference type="NCBI Taxonomy" id="2320717"/>
    <lineage>
        <taxon>Eukaryota</taxon>
        <taxon>Viridiplantae</taxon>
        <taxon>Streptophyta</taxon>
        <taxon>Embryophyta</taxon>
        <taxon>Tracheophyta</taxon>
        <taxon>Spermatophyta</taxon>
        <taxon>Magnoliopsida</taxon>
        <taxon>Liliopsida</taxon>
        <taxon>Asparagales</taxon>
        <taxon>Orchidaceae</taxon>
        <taxon>Orchidoideae</taxon>
        <taxon>Orchideae</taxon>
        <taxon>Orchidinae</taxon>
        <taxon>Platanthera</taxon>
    </lineage>
</organism>
<accession>A0ABR2LN05</accession>
<name>A0ABR2LN05_9ASPA</name>
<keyword evidence="2" id="KW-1185">Reference proteome</keyword>
<comment type="caution">
    <text evidence="1">The sequence shown here is derived from an EMBL/GenBank/DDBJ whole genome shotgun (WGS) entry which is preliminary data.</text>
</comment>
<evidence type="ECO:0000313" key="2">
    <source>
        <dbReference type="Proteomes" id="UP001412067"/>
    </source>
</evidence>
<evidence type="ECO:0000313" key="1">
    <source>
        <dbReference type="EMBL" id="KAK8943909.1"/>
    </source>
</evidence>
<dbReference type="Proteomes" id="UP001412067">
    <property type="component" value="Unassembled WGS sequence"/>
</dbReference>
<gene>
    <name evidence="1" type="ORF">KSP40_PGU004496</name>
</gene>
<dbReference type="EMBL" id="JBBWWR010000018">
    <property type="protein sequence ID" value="KAK8943909.1"/>
    <property type="molecule type" value="Genomic_DNA"/>
</dbReference>
<sequence length="140" mass="15595">MNNYHLAEWMNQLLCSGENYLDEIEEFQLSYFAFPTVSTILVLSSLMEKKISRTTPKIKTFTNPTEELQNHIKESAATASSCVLLQEPLRPEVFGIFPVGRVVGEPPGVDEDHALGRDVIAAKLGIVEIHVADKERDGHA</sequence>
<reference evidence="1 2" key="1">
    <citation type="journal article" date="2022" name="Nat. Plants">
        <title>Genomes of leafy and leafless Platanthera orchids illuminate the evolution of mycoheterotrophy.</title>
        <authorList>
            <person name="Li M.H."/>
            <person name="Liu K.W."/>
            <person name="Li Z."/>
            <person name="Lu H.C."/>
            <person name="Ye Q.L."/>
            <person name="Zhang D."/>
            <person name="Wang J.Y."/>
            <person name="Li Y.F."/>
            <person name="Zhong Z.M."/>
            <person name="Liu X."/>
            <person name="Yu X."/>
            <person name="Liu D.K."/>
            <person name="Tu X.D."/>
            <person name="Liu B."/>
            <person name="Hao Y."/>
            <person name="Liao X.Y."/>
            <person name="Jiang Y.T."/>
            <person name="Sun W.H."/>
            <person name="Chen J."/>
            <person name="Chen Y.Q."/>
            <person name="Ai Y."/>
            <person name="Zhai J.W."/>
            <person name="Wu S.S."/>
            <person name="Zhou Z."/>
            <person name="Hsiao Y.Y."/>
            <person name="Wu W.L."/>
            <person name="Chen Y.Y."/>
            <person name="Lin Y.F."/>
            <person name="Hsu J.L."/>
            <person name="Li C.Y."/>
            <person name="Wang Z.W."/>
            <person name="Zhao X."/>
            <person name="Zhong W.Y."/>
            <person name="Ma X.K."/>
            <person name="Ma L."/>
            <person name="Huang J."/>
            <person name="Chen G.Z."/>
            <person name="Huang M.Z."/>
            <person name="Huang L."/>
            <person name="Peng D.H."/>
            <person name="Luo Y.B."/>
            <person name="Zou S.Q."/>
            <person name="Chen S.P."/>
            <person name="Lan S."/>
            <person name="Tsai W.C."/>
            <person name="Van de Peer Y."/>
            <person name="Liu Z.J."/>
        </authorList>
    </citation>
    <scope>NUCLEOTIDE SEQUENCE [LARGE SCALE GENOMIC DNA]</scope>
    <source>
        <strain evidence="1">Lor288</strain>
    </source>
</reference>
<proteinExistence type="predicted"/>
<protein>
    <submittedName>
        <fullName evidence="1">Uncharacterized protein</fullName>
    </submittedName>
</protein>